<dbReference type="RefSeq" id="XP_001310408.1">
    <property type="nucleotide sequence ID" value="XM_001310407.1"/>
</dbReference>
<evidence type="ECO:0000313" key="2">
    <source>
        <dbReference type="EMBL" id="EAX97478.1"/>
    </source>
</evidence>
<dbReference type="SMR" id="A2FC65"/>
<feature type="region of interest" description="Disordered" evidence="1">
    <location>
        <begin position="1"/>
        <end position="54"/>
    </location>
</feature>
<name>A2FC65_TRIV3</name>
<keyword evidence="3" id="KW-1185">Reference proteome</keyword>
<feature type="compositionally biased region" description="Basic and acidic residues" evidence="1">
    <location>
        <begin position="16"/>
        <end position="54"/>
    </location>
</feature>
<feature type="compositionally biased region" description="Low complexity" evidence="1">
    <location>
        <begin position="1"/>
        <end position="15"/>
    </location>
</feature>
<evidence type="ECO:0000256" key="1">
    <source>
        <dbReference type="SAM" id="MobiDB-lite"/>
    </source>
</evidence>
<reference evidence="2" key="1">
    <citation type="submission" date="2006-10" db="EMBL/GenBank/DDBJ databases">
        <authorList>
            <person name="Amadeo P."/>
            <person name="Zhao Q."/>
            <person name="Wortman J."/>
            <person name="Fraser-Liggett C."/>
            <person name="Carlton J."/>
        </authorList>
    </citation>
    <scope>NUCLEOTIDE SEQUENCE</scope>
    <source>
        <strain evidence="2">G3</strain>
    </source>
</reference>
<organism evidence="2 3">
    <name type="scientific">Trichomonas vaginalis (strain ATCC PRA-98 / G3)</name>
    <dbReference type="NCBI Taxonomy" id="412133"/>
    <lineage>
        <taxon>Eukaryota</taxon>
        <taxon>Metamonada</taxon>
        <taxon>Parabasalia</taxon>
        <taxon>Trichomonadida</taxon>
        <taxon>Trichomonadidae</taxon>
        <taxon>Trichomonas</taxon>
    </lineage>
</organism>
<protein>
    <submittedName>
        <fullName evidence="2">Uncharacterized protein</fullName>
    </submittedName>
</protein>
<dbReference type="Proteomes" id="UP000001542">
    <property type="component" value="Unassembled WGS sequence"/>
</dbReference>
<feature type="region of interest" description="Disordered" evidence="1">
    <location>
        <begin position="75"/>
        <end position="99"/>
    </location>
</feature>
<accession>A2FC65</accession>
<reference evidence="2" key="2">
    <citation type="journal article" date="2007" name="Science">
        <title>Draft genome sequence of the sexually transmitted pathogen Trichomonas vaginalis.</title>
        <authorList>
            <person name="Carlton J.M."/>
            <person name="Hirt R.P."/>
            <person name="Silva J.C."/>
            <person name="Delcher A.L."/>
            <person name="Schatz M."/>
            <person name="Zhao Q."/>
            <person name="Wortman J.R."/>
            <person name="Bidwell S.L."/>
            <person name="Alsmark U.C.M."/>
            <person name="Besteiro S."/>
            <person name="Sicheritz-Ponten T."/>
            <person name="Noel C.J."/>
            <person name="Dacks J.B."/>
            <person name="Foster P.G."/>
            <person name="Simillion C."/>
            <person name="Van de Peer Y."/>
            <person name="Miranda-Saavedra D."/>
            <person name="Barton G.J."/>
            <person name="Westrop G.D."/>
            <person name="Mueller S."/>
            <person name="Dessi D."/>
            <person name="Fiori P.L."/>
            <person name="Ren Q."/>
            <person name="Paulsen I."/>
            <person name="Zhang H."/>
            <person name="Bastida-Corcuera F.D."/>
            <person name="Simoes-Barbosa A."/>
            <person name="Brown M.T."/>
            <person name="Hayes R.D."/>
            <person name="Mukherjee M."/>
            <person name="Okumura C.Y."/>
            <person name="Schneider R."/>
            <person name="Smith A.J."/>
            <person name="Vanacova S."/>
            <person name="Villalvazo M."/>
            <person name="Haas B.J."/>
            <person name="Pertea M."/>
            <person name="Feldblyum T.V."/>
            <person name="Utterback T.R."/>
            <person name="Shu C.L."/>
            <person name="Osoegawa K."/>
            <person name="de Jong P.J."/>
            <person name="Hrdy I."/>
            <person name="Horvathova L."/>
            <person name="Zubacova Z."/>
            <person name="Dolezal P."/>
            <person name="Malik S.B."/>
            <person name="Logsdon J.M. Jr."/>
            <person name="Henze K."/>
            <person name="Gupta A."/>
            <person name="Wang C.C."/>
            <person name="Dunne R.L."/>
            <person name="Upcroft J.A."/>
            <person name="Upcroft P."/>
            <person name="White O."/>
            <person name="Salzberg S.L."/>
            <person name="Tang P."/>
            <person name="Chiu C.-H."/>
            <person name="Lee Y.-S."/>
            <person name="Embley T.M."/>
            <person name="Coombs G.H."/>
            <person name="Mottram J.C."/>
            <person name="Tachezy J."/>
            <person name="Fraser-Liggett C.M."/>
            <person name="Johnson P.J."/>
        </authorList>
    </citation>
    <scope>NUCLEOTIDE SEQUENCE [LARGE SCALE GENOMIC DNA]</scope>
    <source>
        <strain evidence="2">G3</strain>
    </source>
</reference>
<dbReference type="EMBL" id="DS113713">
    <property type="protein sequence ID" value="EAX97478.1"/>
    <property type="molecule type" value="Genomic_DNA"/>
</dbReference>
<dbReference type="InParanoid" id="A2FC65"/>
<gene>
    <name evidence="2" type="ORF">TVAG_335380</name>
</gene>
<dbReference type="KEGG" id="tva:4755263"/>
<dbReference type="AlphaFoldDB" id="A2FC65"/>
<proteinExistence type="predicted"/>
<sequence length="99" mass="11423">MESKSRISPSKPSIKINRDSPYKGGKDNSNKQTQEVKTRDLNTPEVQRKNPETKEELIAAIQELQPIVEEKREKLKQLQEKSGEQENKETEENKETATE</sequence>
<dbReference type="VEuPathDB" id="TrichDB:TVAGG3_0147690"/>
<evidence type="ECO:0000313" key="3">
    <source>
        <dbReference type="Proteomes" id="UP000001542"/>
    </source>
</evidence>
<dbReference type="VEuPathDB" id="TrichDB:TVAG_335380"/>